<proteinExistence type="predicted"/>
<evidence type="ECO:0000313" key="1">
    <source>
        <dbReference type="EMBL" id="UOQ64414.1"/>
    </source>
</evidence>
<keyword evidence="2" id="KW-1185">Reference proteome</keyword>
<reference evidence="1" key="1">
    <citation type="submission" date="2022-04" db="EMBL/GenBank/DDBJ databases">
        <title>Hymenobacter sp. isolated from the air.</title>
        <authorList>
            <person name="Won M."/>
            <person name="Lee C.-M."/>
            <person name="Woen H.-Y."/>
            <person name="Kwon S.-W."/>
        </authorList>
    </citation>
    <scope>NUCLEOTIDE SEQUENCE</scope>
    <source>
        <strain evidence="1">5420S-77</strain>
    </source>
</reference>
<dbReference type="Proteomes" id="UP000830401">
    <property type="component" value="Chromosome"/>
</dbReference>
<organism evidence="1 2">
    <name type="scientific">Hymenobacter volaticus</name>
    <dbReference type="NCBI Taxonomy" id="2932254"/>
    <lineage>
        <taxon>Bacteria</taxon>
        <taxon>Pseudomonadati</taxon>
        <taxon>Bacteroidota</taxon>
        <taxon>Cytophagia</taxon>
        <taxon>Cytophagales</taxon>
        <taxon>Hymenobacteraceae</taxon>
        <taxon>Hymenobacter</taxon>
    </lineage>
</organism>
<dbReference type="EMBL" id="CP095061">
    <property type="protein sequence ID" value="UOQ64414.1"/>
    <property type="molecule type" value="Genomic_DNA"/>
</dbReference>
<name>A0ABY4G163_9BACT</name>
<evidence type="ECO:0008006" key="3">
    <source>
        <dbReference type="Google" id="ProtNLM"/>
    </source>
</evidence>
<sequence length="143" mass="16221">MKTEIRNAFGEVYLTIEYLKAMNVVYNNWIGYQTYAGIVGGANTCLTIIEEHHCPYMLNDNSKVVGPWDHALEWLTTDWAPRAIQSGLTHFAHVVSVESFAAFSAHNLHTGIDEKLQMRIFDNAVEALEWLRTVQQTLSPPLN</sequence>
<evidence type="ECO:0000313" key="2">
    <source>
        <dbReference type="Proteomes" id="UP000830401"/>
    </source>
</evidence>
<accession>A0ABY4G163</accession>
<dbReference type="RefSeq" id="WP_245118222.1">
    <property type="nucleotide sequence ID" value="NZ_CP095061.1"/>
</dbReference>
<gene>
    <name evidence="1" type="ORF">MUN86_12515</name>
</gene>
<protein>
    <recommendedName>
        <fullName evidence="3">STAS/SEC14 domain-containing protein</fullName>
    </recommendedName>
</protein>